<dbReference type="InterPro" id="IPR016047">
    <property type="entry name" value="M23ase_b-sheet_dom"/>
</dbReference>
<feature type="coiled-coil region" evidence="2">
    <location>
        <begin position="95"/>
        <end position="122"/>
    </location>
</feature>
<proteinExistence type="predicted"/>
<dbReference type="Gene3D" id="2.70.70.10">
    <property type="entry name" value="Glucose Permease (Domain IIA)"/>
    <property type="match status" value="1"/>
</dbReference>
<dbReference type="CDD" id="cd12797">
    <property type="entry name" value="M23_peptidase"/>
    <property type="match status" value="1"/>
</dbReference>
<sequence length="347" mass="38076">MPEGLRSWKEKEKRWYSRMVQGISSGLDVVRVAVRRFFSWGRTRFVFAVIPQSEKPARKLELSRFSLIAIGVAALVFAGSAIASISAYGAAALKASALHTQLAKANESIDKMRETTENLLSKTAQFQEKLGQIVTIVQSKGKPDPAQSADNILKTAGLSDLIPGRFSDDPVSRDVLRLEGIAGTLDNSVAALDQIANVLASQKDIMTEVPNIWPIKGNLGHITMYFGQNENPFSTGQWYLHTGIDISTNRVGDPVLATADGKVIDIHYNASLGNSITIQHSHGFTTRYGHLRGFAVKKGQRVSQGDVIGYLGNTGKTTGPHLHYEVYLGTSLIDPLRFLNIRKEYHE</sequence>
<dbReference type="EMBL" id="FWDM01000028">
    <property type="protein sequence ID" value="SLM14578.1"/>
    <property type="molecule type" value="Genomic_DNA"/>
</dbReference>
<keyword evidence="2" id="KW-0175">Coiled coil</keyword>
<name>A0A3P3XKC2_9SPIR</name>
<evidence type="ECO:0000256" key="1">
    <source>
        <dbReference type="ARBA" id="ARBA00022729"/>
    </source>
</evidence>
<dbReference type="GO" id="GO:0004222">
    <property type="term" value="F:metalloendopeptidase activity"/>
    <property type="evidence" value="ECO:0007669"/>
    <property type="project" value="TreeGrafter"/>
</dbReference>
<gene>
    <name evidence="5" type="ORF">SPIROBIBN47_340059</name>
</gene>
<evidence type="ECO:0000259" key="4">
    <source>
        <dbReference type="Pfam" id="PF01551"/>
    </source>
</evidence>
<evidence type="ECO:0000256" key="2">
    <source>
        <dbReference type="SAM" id="Coils"/>
    </source>
</evidence>
<dbReference type="InterPro" id="IPR050570">
    <property type="entry name" value="Cell_wall_metabolism_enzyme"/>
</dbReference>
<evidence type="ECO:0000256" key="3">
    <source>
        <dbReference type="SAM" id="Phobius"/>
    </source>
</evidence>
<accession>A0A3P3XKC2</accession>
<keyword evidence="3" id="KW-1133">Transmembrane helix</keyword>
<keyword evidence="1" id="KW-0732">Signal</keyword>
<keyword evidence="3" id="KW-0472">Membrane</keyword>
<dbReference type="InterPro" id="IPR011055">
    <property type="entry name" value="Dup_hybrid_motif"/>
</dbReference>
<feature type="transmembrane region" description="Helical" evidence="3">
    <location>
        <begin position="65"/>
        <end position="91"/>
    </location>
</feature>
<reference evidence="5" key="1">
    <citation type="submission" date="2017-02" db="EMBL/GenBank/DDBJ databases">
        <authorList>
            <person name="Regsiter A."/>
            <person name="William W."/>
        </authorList>
    </citation>
    <scope>NUCLEOTIDE SEQUENCE</scope>
    <source>
        <strain evidence="5">Bib</strain>
    </source>
</reference>
<organism evidence="5">
    <name type="scientific">uncultured spirochete</name>
    <dbReference type="NCBI Taxonomy" id="156406"/>
    <lineage>
        <taxon>Bacteria</taxon>
        <taxon>Pseudomonadati</taxon>
        <taxon>Spirochaetota</taxon>
        <taxon>Spirochaetia</taxon>
        <taxon>Spirochaetales</taxon>
        <taxon>environmental samples</taxon>
    </lineage>
</organism>
<dbReference type="SUPFAM" id="SSF51261">
    <property type="entry name" value="Duplicated hybrid motif"/>
    <property type="match status" value="1"/>
</dbReference>
<protein>
    <submittedName>
        <fullName evidence="5">Putative Peptidase M23</fullName>
    </submittedName>
</protein>
<dbReference type="AlphaFoldDB" id="A0A3P3XKC2"/>
<evidence type="ECO:0000313" key="5">
    <source>
        <dbReference type="EMBL" id="SLM14578.1"/>
    </source>
</evidence>
<feature type="domain" description="M23ase beta-sheet core" evidence="4">
    <location>
        <begin position="240"/>
        <end position="335"/>
    </location>
</feature>
<keyword evidence="3" id="KW-0812">Transmembrane</keyword>
<dbReference type="Pfam" id="PF01551">
    <property type="entry name" value="Peptidase_M23"/>
    <property type="match status" value="1"/>
</dbReference>
<dbReference type="PANTHER" id="PTHR21666:SF289">
    <property type="entry name" value="L-ALA--D-GLU ENDOPEPTIDASE"/>
    <property type="match status" value="1"/>
</dbReference>
<dbReference type="PANTHER" id="PTHR21666">
    <property type="entry name" value="PEPTIDASE-RELATED"/>
    <property type="match status" value="1"/>
</dbReference>